<accession>A0A4Z2ET56</accession>
<evidence type="ECO:0000313" key="3">
    <source>
        <dbReference type="Proteomes" id="UP000314294"/>
    </source>
</evidence>
<evidence type="ECO:0000256" key="1">
    <source>
        <dbReference type="SAM" id="MobiDB-lite"/>
    </source>
</evidence>
<dbReference type="Proteomes" id="UP000314294">
    <property type="component" value="Unassembled WGS sequence"/>
</dbReference>
<gene>
    <name evidence="2" type="ORF">EYF80_057732</name>
</gene>
<name>A0A4Z2ET56_9TELE</name>
<protein>
    <submittedName>
        <fullName evidence="2">Uncharacterized protein</fullName>
    </submittedName>
</protein>
<sequence length="121" mass="13152">MGTWRGPGKEGGREGERESVIGLTPYLHRSPPPPSTTTTSTPSHRPKLNWTLELFVILNAVERDTVIGCVLIRQTRAPEVGVCVRVKASWLGVEEREEESSEVTGSFCGALPSLLPREAAA</sequence>
<organism evidence="2 3">
    <name type="scientific">Liparis tanakae</name>
    <name type="common">Tanaka's snailfish</name>
    <dbReference type="NCBI Taxonomy" id="230148"/>
    <lineage>
        <taxon>Eukaryota</taxon>
        <taxon>Metazoa</taxon>
        <taxon>Chordata</taxon>
        <taxon>Craniata</taxon>
        <taxon>Vertebrata</taxon>
        <taxon>Euteleostomi</taxon>
        <taxon>Actinopterygii</taxon>
        <taxon>Neopterygii</taxon>
        <taxon>Teleostei</taxon>
        <taxon>Neoteleostei</taxon>
        <taxon>Acanthomorphata</taxon>
        <taxon>Eupercaria</taxon>
        <taxon>Perciformes</taxon>
        <taxon>Cottioidei</taxon>
        <taxon>Cottales</taxon>
        <taxon>Liparidae</taxon>
        <taxon>Liparis</taxon>
    </lineage>
</organism>
<dbReference type="AlphaFoldDB" id="A0A4Z2ET56"/>
<comment type="caution">
    <text evidence="2">The sequence shown here is derived from an EMBL/GenBank/DDBJ whole genome shotgun (WGS) entry which is preliminary data.</text>
</comment>
<keyword evidence="3" id="KW-1185">Reference proteome</keyword>
<feature type="compositionally biased region" description="Basic and acidic residues" evidence="1">
    <location>
        <begin position="7"/>
        <end position="19"/>
    </location>
</feature>
<proteinExistence type="predicted"/>
<evidence type="ECO:0000313" key="2">
    <source>
        <dbReference type="EMBL" id="TNN32107.1"/>
    </source>
</evidence>
<reference evidence="2 3" key="1">
    <citation type="submission" date="2019-03" db="EMBL/GenBank/DDBJ databases">
        <title>First draft genome of Liparis tanakae, snailfish: a comprehensive survey of snailfish specific genes.</title>
        <authorList>
            <person name="Kim W."/>
            <person name="Song I."/>
            <person name="Jeong J.-H."/>
            <person name="Kim D."/>
            <person name="Kim S."/>
            <person name="Ryu S."/>
            <person name="Song J.Y."/>
            <person name="Lee S.K."/>
        </authorList>
    </citation>
    <scope>NUCLEOTIDE SEQUENCE [LARGE SCALE GENOMIC DNA]</scope>
    <source>
        <tissue evidence="2">Muscle</tissue>
    </source>
</reference>
<dbReference type="EMBL" id="SRLO01002925">
    <property type="protein sequence ID" value="TNN32107.1"/>
    <property type="molecule type" value="Genomic_DNA"/>
</dbReference>
<feature type="region of interest" description="Disordered" evidence="1">
    <location>
        <begin position="1"/>
        <end position="45"/>
    </location>
</feature>